<dbReference type="GO" id="GO:0030313">
    <property type="term" value="C:cell envelope"/>
    <property type="evidence" value="ECO:0007669"/>
    <property type="project" value="UniProtKB-SubCell"/>
</dbReference>
<keyword evidence="3" id="KW-0813">Transport</keyword>
<dbReference type="AlphaFoldDB" id="A0A6N7EN49"/>
<accession>A0A6N7EN49</accession>
<dbReference type="OrthoDB" id="1650177at2"/>
<dbReference type="PROSITE" id="PS51257">
    <property type="entry name" value="PROKAR_LIPOPROTEIN"/>
    <property type="match status" value="1"/>
</dbReference>
<keyword evidence="4 5" id="KW-0732">Signal</keyword>
<evidence type="ECO:0000256" key="3">
    <source>
        <dbReference type="ARBA" id="ARBA00022448"/>
    </source>
</evidence>
<dbReference type="PANTHER" id="PTHR43649">
    <property type="entry name" value="ARABINOSE-BINDING PROTEIN-RELATED"/>
    <property type="match status" value="1"/>
</dbReference>
<dbReference type="PROSITE" id="PS51318">
    <property type="entry name" value="TAT"/>
    <property type="match status" value="1"/>
</dbReference>
<feature type="signal peptide" evidence="5">
    <location>
        <begin position="1"/>
        <end position="29"/>
    </location>
</feature>
<dbReference type="InterPro" id="IPR050490">
    <property type="entry name" value="Bact_solute-bd_prot1"/>
</dbReference>
<organism evidence="6 7">
    <name type="scientific">Georgenia subflava</name>
    <dbReference type="NCBI Taxonomy" id="1622177"/>
    <lineage>
        <taxon>Bacteria</taxon>
        <taxon>Bacillati</taxon>
        <taxon>Actinomycetota</taxon>
        <taxon>Actinomycetes</taxon>
        <taxon>Micrococcales</taxon>
        <taxon>Bogoriellaceae</taxon>
        <taxon>Georgenia</taxon>
    </lineage>
</organism>
<keyword evidence="7" id="KW-1185">Reference proteome</keyword>
<sequence>MRSASRRRTLLGGAGAAVALALAACSPGAQDVEAGSSGATDASGMTTVTFRLWDEVAAPAYEESFDAFAAAHPDIRVEVEVVPWAEYWERLPQDVSAGEMSDIYWTNTSTFGPYAESGDLIDVSDALGDEHDEWEESVVDLFTRDGSLWGVPQLWESVALYYNKSLVEEAGVDPTELVWAPPAEDSDAPVGEADTLLAAARALTTDAAGVHAGADGFDAGAIQTFGINAQGDPQAVYVPFLAQNGARFLKGGELAFATPEGAAAFQYLVDLVRVHRVAPSAAAPDADGDPARDLFLQGRLGLFLSGPDDLRTISDDAQLEWGVAPMVAGPEGRIGVVNGVAAVGNAHTEHEDATVEVLRWLGSADGQAALASQGVGFPGVVDAQGTFVEYWAERDVDVEAFVDAAQEPVVPAPVGPDVEAAIDALAPVLHEMFRGAVPVPEALEQAQKAGNEALRE</sequence>
<dbReference type="InterPro" id="IPR006059">
    <property type="entry name" value="SBP"/>
</dbReference>
<name>A0A6N7EN49_9MICO</name>
<dbReference type="InterPro" id="IPR006311">
    <property type="entry name" value="TAT_signal"/>
</dbReference>
<evidence type="ECO:0000256" key="5">
    <source>
        <dbReference type="SAM" id="SignalP"/>
    </source>
</evidence>
<evidence type="ECO:0000256" key="4">
    <source>
        <dbReference type="ARBA" id="ARBA00022729"/>
    </source>
</evidence>
<comment type="caution">
    <text evidence="6">The sequence shown here is derived from an EMBL/GenBank/DDBJ whole genome shotgun (WGS) entry which is preliminary data.</text>
</comment>
<dbReference type="EMBL" id="WHPC01000120">
    <property type="protein sequence ID" value="MPV38871.1"/>
    <property type="molecule type" value="Genomic_DNA"/>
</dbReference>
<evidence type="ECO:0000313" key="7">
    <source>
        <dbReference type="Proteomes" id="UP000437709"/>
    </source>
</evidence>
<dbReference type="RefSeq" id="WP_152193943.1">
    <property type="nucleotide sequence ID" value="NZ_VUKD01000001.1"/>
</dbReference>
<proteinExistence type="inferred from homology"/>
<evidence type="ECO:0000313" key="6">
    <source>
        <dbReference type="EMBL" id="MPV38871.1"/>
    </source>
</evidence>
<reference evidence="6 7" key="1">
    <citation type="submission" date="2019-10" db="EMBL/GenBank/DDBJ databases">
        <title>Georgenia wutianyii sp. nov. and Georgenia yuyongxinii sp. nov. isolated from plateau pika (Ochotona curzoniae) in the Qinghai-Tibet plateau of China.</title>
        <authorList>
            <person name="Tian Z."/>
        </authorList>
    </citation>
    <scope>NUCLEOTIDE SEQUENCE [LARGE SCALE GENOMIC DNA]</scope>
    <source>
        <strain evidence="6 7">JCM 19765</strain>
    </source>
</reference>
<dbReference type="CDD" id="cd13585">
    <property type="entry name" value="PBP2_TMBP_like"/>
    <property type="match status" value="1"/>
</dbReference>
<feature type="chain" id="PRO_5038976371" evidence="5">
    <location>
        <begin position="30"/>
        <end position="456"/>
    </location>
</feature>
<dbReference type="SUPFAM" id="SSF53850">
    <property type="entry name" value="Periplasmic binding protein-like II"/>
    <property type="match status" value="1"/>
</dbReference>
<comment type="similarity">
    <text evidence="2">Belongs to the bacterial solute-binding protein 1 family.</text>
</comment>
<dbReference type="Gene3D" id="3.40.190.10">
    <property type="entry name" value="Periplasmic binding protein-like II"/>
    <property type="match status" value="1"/>
</dbReference>
<protein>
    <submittedName>
        <fullName evidence="6">Extracellular solute-binding protein</fullName>
    </submittedName>
</protein>
<evidence type="ECO:0000256" key="1">
    <source>
        <dbReference type="ARBA" id="ARBA00004196"/>
    </source>
</evidence>
<dbReference type="Proteomes" id="UP000437709">
    <property type="component" value="Unassembled WGS sequence"/>
</dbReference>
<dbReference type="Pfam" id="PF01547">
    <property type="entry name" value="SBP_bac_1"/>
    <property type="match status" value="1"/>
</dbReference>
<comment type="subcellular location">
    <subcellularLocation>
        <location evidence="1">Cell envelope</location>
    </subcellularLocation>
</comment>
<dbReference type="PANTHER" id="PTHR43649:SF31">
    <property type="entry name" value="SN-GLYCEROL-3-PHOSPHATE-BINDING PERIPLASMIC PROTEIN UGPB"/>
    <property type="match status" value="1"/>
</dbReference>
<gene>
    <name evidence="6" type="ORF">GB881_17825</name>
</gene>
<evidence type="ECO:0000256" key="2">
    <source>
        <dbReference type="ARBA" id="ARBA00008520"/>
    </source>
</evidence>